<protein>
    <submittedName>
        <fullName evidence="2">Uncharacterized protein</fullName>
    </submittedName>
</protein>
<feature type="transmembrane region" description="Helical" evidence="1">
    <location>
        <begin position="82"/>
        <end position="101"/>
    </location>
</feature>
<reference evidence="2 3" key="1">
    <citation type="submission" date="2018-12" db="EMBL/GenBank/DDBJ databases">
        <title>Flammeovirga pectinis sp. nov., isolated from the gut of the Korean scallop, Patinopecten yessoensis.</title>
        <authorList>
            <person name="Bae J.-W."/>
            <person name="Jeong Y.-S."/>
            <person name="Kang W."/>
        </authorList>
    </citation>
    <scope>NUCLEOTIDE SEQUENCE [LARGE SCALE GENOMIC DNA]</scope>
    <source>
        <strain evidence="2 3">L12M1</strain>
    </source>
</reference>
<feature type="transmembrane region" description="Helical" evidence="1">
    <location>
        <begin position="258"/>
        <end position="277"/>
    </location>
</feature>
<gene>
    <name evidence="2" type="ORF">EI427_16740</name>
</gene>
<dbReference type="EMBL" id="CP034562">
    <property type="protein sequence ID" value="AZQ63812.1"/>
    <property type="molecule type" value="Genomic_DNA"/>
</dbReference>
<sequence>MKDIKVKILEIFLPYLLVNILSFVIYSIIYWIIVYVLDFADFSYSFSNIIVLFAIPFSLVNIFLKKRIKRLDVKTVRESGSFLYHVILVVSIFSTLVGFGSEILRNLFFNLVEVETLDEIKLHSEQKYFSIDNFDLDLNVEQEYIQTIPPSRSSSMKLVLYKIFKFKNSDNIWYGLSFNKTLYGPINEKGITINKKVFSSNIQKSLESYNFKNVDYFEKELNPNAKSNFRFNEGNQIILLPRRGEFETRLDNTFKEVFRIYLITVFITLILIIIPKLKKENQANN</sequence>
<dbReference type="AlphaFoldDB" id="A0A3S9P6Y1"/>
<name>A0A3S9P6Y1_9BACT</name>
<evidence type="ECO:0000313" key="3">
    <source>
        <dbReference type="Proteomes" id="UP000267268"/>
    </source>
</evidence>
<keyword evidence="1" id="KW-1133">Transmembrane helix</keyword>
<accession>A0A3S9P6Y1</accession>
<evidence type="ECO:0000256" key="1">
    <source>
        <dbReference type="SAM" id="Phobius"/>
    </source>
</evidence>
<feature type="transmembrane region" description="Helical" evidence="1">
    <location>
        <begin position="12"/>
        <end position="36"/>
    </location>
</feature>
<proteinExistence type="predicted"/>
<keyword evidence="1" id="KW-0812">Transmembrane</keyword>
<organism evidence="2 3">
    <name type="scientific">Flammeovirga pectinis</name>
    <dbReference type="NCBI Taxonomy" id="2494373"/>
    <lineage>
        <taxon>Bacteria</taxon>
        <taxon>Pseudomonadati</taxon>
        <taxon>Bacteroidota</taxon>
        <taxon>Cytophagia</taxon>
        <taxon>Cytophagales</taxon>
        <taxon>Flammeovirgaceae</taxon>
        <taxon>Flammeovirga</taxon>
    </lineage>
</organism>
<keyword evidence="1" id="KW-0472">Membrane</keyword>
<dbReference type="Proteomes" id="UP000267268">
    <property type="component" value="Chromosome 1"/>
</dbReference>
<evidence type="ECO:0000313" key="2">
    <source>
        <dbReference type="EMBL" id="AZQ63812.1"/>
    </source>
</evidence>
<dbReference type="KEGG" id="fll:EI427_16740"/>
<keyword evidence="3" id="KW-1185">Reference proteome</keyword>
<feature type="transmembrane region" description="Helical" evidence="1">
    <location>
        <begin position="42"/>
        <end position="62"/>
    </location>
</feature>
<dbReference type="RefSeq" id="WP_126616884.1">
    <property type="nucleotide sequence ID" value="NZ_CP034562.1"/>
</dbReference>
<dbReference type="OrthoDB" id="9778341at2"/>